<feature type="region of interest" description="Disordered" evidence="1">
    <location>
        <begin position="669"/>
        <end position="695"/>
    </location>
</feature>
<proteinExistence type="predicted"/>
<feature type="compositionally biased region" description="Polar residues" evidence="1">
    <location>
        <begin position="27"/>
        <end position="41"/>
    </location>
</feature>
<protein>
    <recommendedName>
        <fullName evidence="2">CBM21 domain-containing protein</fullName>
    </recommendedName>
</protein>
<dbReference type="Pfam" id="PF03370">
    <property type="entry name" value="CBM_21"/>
    <property type="match status" value="1"/>
</dbReference>
<organism evidence="3 4">
    <name type="scientific">Erysiphe neolycopersici</name>
    <dbReference type="NCBI Taxonomy" id="212602"/>
    <lineage>
        <taxon>Eukaryota</taxon>
        <taxon>Fungi</taxon>
        <taxon>Dikarya</taxon>
        <taxon>Ascomycota</taxon>
        <taxon>Pezizomycotina</taxon>
        <taxon>Leotiomycetes</taxon>
        <taxon>Erysiphales</taxon>
        <taxon>Erysiphaceae</taxon>
        <taxon>Erysiphe</taxon>
    </lineage>
</organism>
<dbReference type="Proteomes" id="UP000286134">
    <property type="component" value="Unassembled WGS sequence"/>
</dbReference>
<dbReference type="PROSITE" id="PS51159">
    <property type="entry name" value="CBM21"/>
    <property type="match status" value="1"/>
</dbReference>
<dbReference type="GO" id="GO:0008157">
    <property type="term" value="F:protein phosphatase 1 binding"/>
    <property type="evidence" value="ECO:0007669"/>
    <property type="project" value="TreeGrafter"/>
</dbReference>
<feature type="compositionally biased region" description="Polar residues" evidence="1">
    <location>
        <begin position="681"/>
        <end position="695"/>
    </location>
</feature>
<evidence type="ECO:0000313" key="4">
    <source>
        <dbReference type="Proteomes" id="UP000286134"/>
    </source>
</evidence>
<dbReference type="STRING" id="212602.A0A420HJQ5"/>
<feature type="region of interest" description="Disordered" evidence="1">
    <location>
        <begin position="519"/>
        <end position="543"/>
    </location>
</feature>
<evidence type="ECO:0000256" key="1">
    <source>
        <dbReference type="SAM" id="MobiDB-lite"/>
    </source>
</evidence>
<feature type="compositionally biased region" description="Low complexity" evidence="1">
    <location>
        <begin position="669"/>
        <end position="680"/>
    </location>
</feature>
<dbReference type="InterPro" id="IPR038175">
    <property type="entry name" value="CBM21_dom_sf"/>
</dbReference>
<comment type="caution">
    <text evidence="3">The sequence shown here is derived from an EMBL/GenBank/DDBJ whole genome shotgun (WGS) entry which is preliminary data.</text>
</comment>
<dbReference type="GO" id="GO:2001069">
    <property type="term" value="F:glycogen binding"/>
    <property type="evidence" value="ECO:0007669"/>
    <property type="project" value="TreeGrafter"/>
</dbReference>
<dbReference type="AlphaFoldDB" id="A0A420HJQ5"/>
<feature type="domain" description="CBM21" evidence="2">
    <location>
        <begin position="334"/>
        <end position="445"/>
    </location>
</feature>
<sequence length="728" mass="81442">MPYTSPLSSSPASSSLSSPSTSRRSSIQIGMSSTVKSDLPRSTSYLARHRRTGSIQASISSNLETSKYMSSCNEEVSHQKNLRSRPSCVVDGEQAPDGVIVSPPKLPNDTCNDEALLYLSENSQRCKNKNLDQQRATIAYDSQNCEASQKPASKNAASTLVLSKNDCSGKNSTGEIFEKKGLTNYCHKNNSNNNNNNYYYYFRPNTTKQSPVLLDNDSSSDDEEDEINLTPKSSMVRKKSGELVRPALRPPVARRRPSSMPGTPTFSKAVHFDSQLEHIRHFLQVDRPLAVSAGSSPVPNYDSDTEFPFGGEYPRELPFEWELVVSKFPAETPERLAQAVRVERVFLSNDNKILVGSVIVANLAYKKSVVVRFTLDYWKTTSEVVADFNQDSRQPIREGYDRFNFNIKLSDLANLDAKTMFFCVKYFVNGQVFWDNNNNTNFQLDFRKKMKVNSSTSSTTTNPRLSNSSLPRSNHRSTNPRPSSMPLYFDDYADGFDQSSQFIDFKNAIEDCMDEPKFLKPKRSKSKQGPVLETPTRNIGQANGNAFGNRYDFGASLNAAIKASNIPKRDQESLGTKASDTNTDESVSPLTNEPLEIAQKDFLVNESTLPVKVKIPGLSSQSYTDLLDKYCFFGSEKTSPQLKDGNMKQNITKINDRFGYLYNLNKNTSSNSQTTSNEYNHLSSNQRINQSSPPITSRLMPSMFPAYQNLHEGYPFLETHAATAIRGQ</sequence>
<feature type="compositionally biased region" description="Polar residues" evidence="1">
    <location>
        <begin position="573"/>
        <end position="589"/>
    </location>
</feature>
<dbReference type="OrthoDB" id="1881at2759"/>
<feature type="region of interest" description="Disordered" evidence="1">
    <location>
        <begin position="566"/>
        <end position="589"/>
    </location>
</feature>
<feature type="region of interest" description="Disordered" evidence="1">
    <location>
        <begin position="453"/>
        <end position="486"/>
    </location>
</feature>
<dbReference type="Gene3D" id="2.60.40.2440">
    <property type="entry name" value="Carbohydrate binding type-21 domain"/>
    <property type="match status" value="1"/>
</dbReference>
<dbReference type="GO" id="GO:0000164">
    <property type="term" value="C:protein phosphatase type 1 complex"/>
    <property type="evidence" value="ECO:0007669"/>
    <property type="project" value="TreeGrafter"/>
</dbReference>
<dbReference type="InterPro" id="IPR050782">
    <property type="entry name" value="PP1_regulatory_subunit_3"/>
</dbReference>
<gene>
    <name evidence="3" type="ORF">OnM2_072058</name>
</gene>
<feature type="compositionally biased region" description="Acidic residues" evidence="1">
    <location>
        <begin position="218"/>
        <end position="227"/>
    </location>
</feature>
<feature type="compositionally biased region" description="Low complexity" evidence="1">
    <location>
        <begin position="1"/>
        <end position="26"/>
    </location>
</feature>
<evidence type="ECO:0000259" key="2">
    <source>
        <dbReference type="PROSITE" id="PS51159"/>
    </source>
</evidence>
<reference evidence="3 4" key="1">
    <citation type="journal article" date="2018" name="BMC Genomics">
        <title>Comparative genome analyses reveal sequence features reflecting distinct modes of host-adaptation between dicot and monocot powdery mildew.</title>
        <authorList>
            <person name="Wu Y."/>
            <person name="Ma X."/>
            <person name="Pan Z."/>
            <person name="Kale S.D."/>
            <person name="Song Y."/>
            <person name="King H."/>
            <person name="Zhang Q."/>
            <person name="Presley C."/>
            <person name="Deng X."/>
            <person name="Wei C.I."/>
            <person name="Xiao S."/>
        </authorList>
    </citation>
    <scope>NUCLEOTIDE SEQUENCE [LARGE SCALE GENOMIC DNA]</scope>
    <source>
        <strain evidence="3">UMSG2</strain>
    </source>
</reference>
<feature type="region of interest" description="Disordered" evidence="1">
    <location>
        <begin position="1"/>
        <end position="41"/>
    </location>
</feature>
<feature type="compositionally biased region" description="Polar residues" evidence="1">
    <location>
        <begin position="470"/>
        <end position="482"/>
    </location>
</feature>
<evidence type="ECO:0000313" key="3">
    <source>
        <dbReference type="EMBL" id="RKF57665.1"/>
    </source>
</evidence>
<dbReference type="InterPro" id="IPR005036">
    <property type="entry name" value="CBM21_dom"/>
</dbReference>
<keyword evidence="4" id="KW-1185">Reference proteome</keyword>
<name>A0A420HJQ5_9PEZI</name>
<feature type="region of interest" description="Disordered" evidence="1">
    <location>
        <begin position="210"/>
        <end position="229"/>
    </location>
</feature>
<dbReference type="GO" id="GO:0005979">
    <property type="term" value="P:regulation of glycogen biosynthetic process"/>
    <property type="evidence" value="ECO:0007669"/>
    <property type="project" value="TreeGrafter"/>
</dbReference>
<accession>A0A420HJQ5</accession>
<feature type="compositionally biased region" description="Low complexity" evidence="1">
    <location>
        <begin position="453"/>
        <end position="469"/>
    </location>
</feature>
<dbReference type="EMBL" id="MCFK01007263">
    <property type="protein sequence ID" value="RKF57665.1"/>
    <property type="molecule type" value="Genomic_DNA"/>
</dbReference>
<dbReference type="PANTHER" id="PTHR12307">
    <property type="entry name" value="PROTEIN PHOSPHATASE 1 REGULATORY SUBUNIT"/>
    <property type="match status" value="1"/>
</dbReference>
<dbReference type="PANTHER" id="PTHR12307:SF36">
    <property type="entry name" value="GLYCOGEN-BINDING SUBUNIT 76A"/>
    <property type="match status" value="1"/>
</dbReference>